<protein>
    <submittedName>
        <fullName evidence="2">Uncharacterized protein</fullName>
    </submittedName>
</protein>
<feature type="region of interest" description="Disordered" evidence="1">
    <location>
        <begin position="1"/>
        <end position="175"/>
    </location>
</feature>
<accession>A0A804MVI2</accession>
<feature type="compositionally biased region" description="Basic residues" evidence="1">
    <location>
        <begin position="19"/>
        <end position="40"/>
    </location>
</feature>
<evidence type="ECO:0000256" key="1">
    <source>
        <dbReference type="SAM" id="MobiDB-lite"/>
    </source>
</evidence>
<dbReference type="Gramene" id="Zm00001eb114620_T001">
    <property type="protein sequence ID" value="Zm00001eb114620_P001"/>
    <property type="gene ID" value="Zm00001eb114620"/>
</dbReference>
<sequence length="197" mass="20692">MHHTTTLPRTEPGITGNQAHKRRLGRPRTRSICRPHHAKQLHSLGQAPRSRIPTNNGVPRHAVPVRHSVQHPARGAHVPGLGMPPDERSGHQEVGSSDPTGRGDLGRGPGGARADRGGEVVRVRVGRAGAGREHGAEERGGLAREAQGEVATEHGVVEERRRVLGGGGSVDDPARGIGFAEAGDEEGSEVASFASES</sequence>
<keyword evidence="3" id="KW-1185">Reference proteome</keyword>
<proteinExistence type="predicted"/>
<reference evidence="2" key="3">
    <citation type="submission" date="2021-05" db="UniProtKB">
        <authorList>
            <consortium name="EnsemblPlants"/>
        </authorList>
    </citation>
    <scope>IDENTIFICATION</scope>
    <source>
        <strain evidence="2">cv. B73</strain>
    </source>
</reference>
<dbReference type="Proteomes" id="UP000007305">
    <property type="component" value="Chromosome 2"/>
</dbReference>
<evidence type="ECO:0000313" key="2">
    <source>
        <dbReference type="EnsemblPlants" id="Zm00001eb114620_P001"/>
    </source>
</evidence>
<dbReference type="EnsemblPlants" id="Zm00001eb114620_T001">
    <property type="protein sequence ID" value="Zm00001eb114620_P001"/>
    <property type="gene ID" value="Zm00001eb114620"/>
</dbReference>
<organism evidence="2 3">
    <name type="scientific">Zea mays</name>
    <name type="common">Maize</name>
    <dbReference type="NCBI Taxonomy" id="4577"/>
    <lineage>
        <taxon>Eukaryota</taxon>
        <taxon>Viridiplantae</taxon>
        <taxon>Streptophyta</taxon>
        <taxon>Embryophyta</taxon>
        <taxon>Tracheophyta</taxon>
        <taxon>Spermatophyta</taxon>
        <taxon>Magnoliopsida</taxon>
        <taxon>Liliopsida</taxon>
        <taxon>Poales</taxon>
        <taxon>Poaceae</taxon>
        <taxon>PACMAD clade</taxon>
        <taxon>Panicoideae</taxon>
        <taxon>Andropogonodae</taxon>
        <taxon>Andropogoneae</taxon>
        <taxon>Tripsacinae</taxon>
        <taxon>Zea</taxon>
    </lineage>
</organism>
<evidence type="ECO:0000313" key="3">
    <source>
        <dbReference type="Proteomes" id="UP000007305"/>
    </source>
</evidence>
<dbReference type="AlphaFoldDB" id="A0A804MVI2"/>
<reference evidence="2" key="2">
    <citation type="submission" date="2019-07" db="EMBL/GenBank/DDBJ databases">
        <authorList>
            <person name="Seetharam A."/>
            <person name="Woodhouse M."/>
            <person name="Cannon E."/>
        </authorList>
    </citation>
    <scope>NUCLEOTIDE SEQUENCE [LARGE SCALE GENOMIC DNA]</scope>
    <source>
        <strain evidence="2">cv. B73</strain>
    </source>
</reference>
<feature type="compositionally biased region" description="Basic and acidic residues" evidence="1">
    <location>
        <begin position="113"/>
        <end position="122"/>
    </location>
</feature>
<feature type="compositionally biased region" description="Basic and acidic residues" evidence="1">
    <location>
        <begin position="130"/>
        <end position="142"/>
    </location>
</feature>
<name>A0A804MVI2_MAIZE</name>
<reference evidence="3" key="1">
    <citation type="submission" date="2015-12" db="EMBL/GenBank/DDBJ databases">
        <title>Update maize B73 reference genome by single molecule sequencing technologies.</title>
        <authorList>
            <consortium name="Maize Genome Sequencing Project"/>
            <person name="Ware D."/>
        </authorList>
    </citation>
    <scope>NUCLEOTIDE SEQUENCE [LARGE SCALE GENOMIC DNA]</scope>
    <source>
        <strain evidence="3">cv. B73</strain>
    </source>
</reference>
<feature type="compositionally biased region" description="Basic and acidic residues" evidence="1">
    <location>
        <begin position="151"/>
        <end position="162"/>
    </location>
</feature>
<dbReference type="InParanoid" id="A0A804MVI2"/>